<name>A0A6V7PPW5_ANACO</name>
<evidence type="ECO:0000256" key="1">
    <source>
        <dbReference type="SAM" id="MobiDB-lite"/>
    </source>
</evidence>
<dbReference type="GO" id="GO:0006891">
    <property type="term" value="P:intra-Golgi vesicle-mediated transport"/>
    <property type="evidence" value="ECO:0007669"/>
    <property type="project" value="TreeGrafter"/>
</dbReference>
<dbReference type="AlphaFoldDB" id="A0A6V7PPW5"/>
<dbReference type="Pfam" id="PF08752">
    <property type="entry name" value="COP-gamma_platf"/>
    <property type="match status" value="1"/>
</dbReference>
<dbReference type="GO" id="GO:0005198">
    <property type="term" value="F:structural molecule activity"/>
    <property type="evidence" value="ECO:0007669"/>
    <property type="project" value="InterPro"/>
</dbReference>
<dbReference type="PANTHER" id="PTHR10261">
    <property type="entry name" value="COATOMER SUBUNIT GAMMA"/>
    <property type="match status" value="1"/>
</dbReference>
<dbReference type="EMBL" id="LR862150">
    <property type="protein sequence ID" value="CAD1832861.1"/>
    <property type="molecule type" value="Genomic_DNA"/>
</dbReference>
<dbReference type="GO" id="GO:0030126">
    <property type="term" value="C:COPI vesicle coat"/>
    <property type="evidence" value="ECO:0007669"/>
    <property type="project" value="InterPro"/>
</dbReference>
<dbReference type="PANTHER" id="PTHR10261:SF0">
    <property type="entry name" value="COATOMER SUBUNIT GAMMA-2"/>
    <property type="match status" value="1"/>
</dbReference>
<gene>
    <name evidence="3" type="ORF">CB5_LOCUS16072</name>
</gene>
<feature type="compositionally biased region" description="Polar residues" evidence="1">
    <location>
        <begin position="184"/>
        <end position="204"/>
    </location>
</feature>
<feature type="compositionally biased region" description="Basic and acidic residues" evidence="1">
    <location>
        <begin position="205"/>
        <end position="215"/>
    </location>
</feature>
<organism evidence="3">
    <name type="scientific">Ananas comosus var. bracteatus</name>
    <name type="common">red pineapple</name>
    <dbReference type="NCBI Taxonomy" id="296719"/>
    <lineage>
        <taxon>Eukaryota</taxon>
        <taxon>Viridiplantae</taxon>
        <taxon>Streptophyta</taxon>
        <taxon>Embryophyta</taxon>
        <taxon>Tracheophyta</taxon>
        <taxon>Spermatophyta</taxon>
        <taxon>Magnoliopsida</taxon>
        <taxon>Liliopsida</taxon>
        <taxon>Poales</taxon>
        <taxon>Bromeliaceae</taxon>
        <taxon>Bromelioideae</taxon>
        <taxon>Ananas</taxon>
    </lineage>
</organism>
<dbReference type="GO" id="GO:0006888">
    <property type="term" value="P:endoplasmic reticulum to Golgi vesicle-mediated transport"/>
    <property type="evidence" value="ECO:0007669"/>
    <property type="project" value="TreeGrafter"/>
</dbReference>
<reference evidence="3" key="1">
    <citation type="submission" date="2020-07" db="EMBL/GenBank/DDBJ databases">
        <authorList>
            <person name="Lin J."/>
        </authorList>
    </citation>
    <scope>NUCLEOTIDE SEQUENCE</scope>
</reference>
<evidence type="ECO:0000313" key="3">
    <source>
        <dbReference type="EMBL" id="CAD1832861.1"/>
    </source>
</evidence>
<proteinExistence type="predicted"/>
<dbReference type="GO" id="GO:0005783">
    <property type="term" value="C:endoplasmic reticulum"/>
    <property type="evidence" value="ECO:0007669"/>
    <property type="project" value="TreeGrafter"/>
</dbReference>
<dbReference type="InterPro" id="IPR013040">
    <property type="entry name" value="Coatomer_gsu_app_Ig-like_dom"/>
</dbReference>
<dbReference type="Gene3D" id="2.60.40.1480">
    <property type="entry name" value="Coatomer, gamma subunit, appendage domain"/>
    <property type="match status" value="1"/>
</dbReference>
<protein>
    <recommendedName>
        <fullName evidence="2">Coatomer gamma subunit appendage Ig-like subdomain domain-containing protein</fullName>
    </recommendedName>
</protein>
<dbReference type="GO" id="GO:0005793">
    <property type="term" value="C:endoplasmic reticulum-Golgi intermediate compartment"/>
    <property type="evidence" value="ECO:0007669"/>
    <property type="project" value="TreeGrafter"/>
</dbReference>
<dbReference type="GO" id="GO:0000139">
    <property type="term" value="C:Golgi membrane"/>
    <property type="evidence" value="ECO:0007669"/>
    <property type="project" value="TreeGrafter"/>
</dbReference>
<dbReference type="InterPro" id="IPR037067">
    <property type="entry name" value="Coatomer_gsu_app_sf"/>
</dbReference>
<dbReference type="SUPFAM" id="SSF49348">
    <property type="entry name" value="Clathrin adaptor appendage domain"/>
    <property type="match status" value="1"/>
</dbReference>
<feature type="region of interest" description="Disordered" evidence="1">
    <location>
        <begin position="174"/>
        <end position="215"/>
    </location>
</feature>
<evidence type="ECO:0000259" key="2">
    <source>
        <dbReference type="Pfam" id="PF08752"/>
    </source>
</evidence>
<dbReference type="InterPro" id="IPR017106">
    <property type="entry name" value="Coatomer_gsu"/>
</dbReference>
<dbReference type="GO" id="GO:0006886">
    <property type="term" value="P:intracellular protein transport"/>
    <property type="evidence" value="ECO:0007669"/>
    <property type="project" value="InterPro"/>
</dbReference>
<dbReference type="InterPro" id="IPR013041">
    <property type="entry name" value="Clathrin_app_Ig-like_sf"/>
</dbReference>
<feature type="domain" description="Coatomer gamma subunit appendage Ig-like subdomain" evidence="2">
    <location>
        <begin position="94"/>
        <end position="177"/>
    </location>
</feature>
<dbReference type="GO" id="GO:0009306">
    <property type="term" value="P:protein secretion"/>
    <property type="evidence" value="ECO:0007669"/>
    <property type="project" value="TreeGrafter"/>
</dbReference>
<accession>A0A6V7PPW5</accession>
<sequence length="215" mass="23140">MVSLEFSCGGLSTALESVGTSPSRVGLREESTKPLFAGFGEEFGGSLTSGLWRFLIDPAGAFDFGCCCRGSGSRQGRRELEPYLTSRARGALQQYNCTNTIPEQLLENVTVFVDASEAEEFAEVASKPLRSLPYDTSGQTFVAFEKPEGVPATGKFSNILKFIIVTIQPTSNNNFDSADEGSDQPGSNSTTNSVWPDEPNVQTKQELESAKEPNG</sequence>